<feature type="signal peptide" evidence="4">
    <location>
        <begin position="1"/>
        <end position="17"/>
    </location>
</feature>
<feature type="region of interest" description="Disordered" evidence="3">
    <location>
        <begin position="17"/>
        <end position="37"/>
    </location>
</feature>
<feature type="non-terminal residue" evidence="5">
    <location>
        <position position="1"/>
    </location>
</feature>
<dbReference type="ConoServer" id="2772">
    <property type="toxin name" value="At6.3 precursor"/>
</dbReference>
<keyword evidence="4" id="KW-0732">Signal</keyword>
<comment type="subcellular location">
    <subcellularLocation>
        <location evidence="1">Secreted</location>
    </subcellularLocation>
</comment>
<name>A9P3W7_CONAP</name>
<evidence type="ECO:0000256" key="2">
    <source>
        <dbReference type="ARBA" id="ARBA00022525"/>
    </source>
</evidence>
<feature type="compositionally biased region" description="Basic and acidic residues" evidence="3">
    <location>
        <begin position="21"/>
        <end position="37"/>
    </location>
</feature>
<dbReference type="GO" id="GO:0005576">
    <property type="term" value="C:extracellular region"/>
    <property type="evidence" value="ECO:0007669"/>
    <property type="project" value="UniProtKB-SubCell"/>
</dbReference>
<evidence type="ECO:0000256" key="4">
    <source>
        <dbReference type="SAM" id="SignalP"/>
    </source>
</evidence>
<sequence length="74" mass="8343">VLIIAVLFLTACQLTTAETSSRGEQKHRAPRSTDKNSRMTKRCTHAYEACDATTNCCYMTCNLPTRKCRGPLFR</sequence>
<dbReference type="Pfam" id="PF02950">
    <property type="entry name" value="Conotoxin"/>
    <property type="match status" value="1"/>
</dbReference>
<accession>A9P3W7</accession>
<evidence type="ECO:0000313" key="5">
    <source>
        <dbReference type="EMBL" id="ABO31225.1"/>
    </source>
</evidence>
<dbReference type="AlphaFoldDB" id="A9P3W7"/>
<evidence type="ECO:0000256" key="1">
    <source>
        <dbReference type="ARBA" id="ARBA00004613"/>
    </source>
</evidence>
<dbReference type="EMBL" id="EF108278">
    <property type="protein sequence ID" value="ABO31225.1"/>
    <property type="molecule type" value="mRNA"/>
</dbReference>
<dbReference type="InterPro" id="IPR004214">
    <property type="entry name" value="Conotoxin"/>
</dbReference>
<reference evidence="5" key="1">
    <citation type="journal article" date="2008" name="Mol. Ecol.">
        <title>Variation and evolution of toxin gene expression patterns of six closely related venomous marine snails.</title>
        <authorList>
            <person name="Duda T.F.Jr."/>
            <person name="Remigio E.A."/>
        </authorList>
    </citation>
    <scope>NUCLEOTIDE SEQUENCE</scope>
    <source>
        <strain evidence="5">M8</strain>
    </source>
</reference>
<protein>
    <submittedName>
        <fullName evidence="5">Four-loop conotoxin</fullName>
    </submittedName>
</protein>
<keyword evidence="2" id="KW-0964">Secreted</keyword>
<proteinExistence type="evidence at transcript level"/>
<organism evidence="5">
    <name type="scientific">Conus aristophanes</name>
    <name type="common">Cone snail</name>
    <dbReference type="NCBI Taxonomy" id="257317"/>
    <lineage>
        <taxon>Eukaryota</taxon>
        <taxon>Metazoa</taxon>
        <taxon>Spiralia</taxon>
        <taxon>Lophotrochozoa</taxon>
        <taxon>Mollusca</taxon>
        <taxon>Gastropoda</taxon>
        <taxon>Caenogastropoda</taxon>
        <taxon>Neogastropoda</taxon>
        <taxon>Conoidea</taxon>
        <taxon>Conidae</taxon>
        <taxon>Conus</taxon>
        <taxon>Virroconus</taxon>
    </lineage>
</organism>
<evidence type="ECO:0000256" key="3">
    <source>
        <dbReference type="SAM" id="MobiDB-lite"/>
    </source>
</evidence>
<feature type="chain" id="PRO_5002742038" evidence="4">
    <location>
        <begin position="18"/>
        <end position="74"/>
    </location>
</feature>
<dbReference type="GO" id="GO:0008200">
    <property type="term" value="F:ion channel inhibitor activity"/>
    <property type="evidence" value="ECO:0007669"/>
    <property type="project" value="InterPro"/>
</dbReference>